<sequence>MNVVQPIRDPAVIEGVKQYLRIRSLRDYLFFCFGIYSGLRVSDLLIMKVWMVRGTHVKLIERKNAHDKRFIIHPSIRQDLDRFIADKDDNDFLFPSRQVKTKLRLRKHPIDRSTAYRMLNKVAKEFKLKEIGCHTLRKTWGYQLYNADPRNLALLMKMYGHRDPAYTLDYIGMTQDMMDAAISRLR</sequence>
<reference evidence="3 4" key="1">
    <citation type="submission" date="2021-03" db="EMBL/GenBank/DDBJ databases">
        <title>Paenibacillus artemisicola MWE-103 whole genome sequence.</title>
        <authorList>
            <person name="Ham Y.J."/>
        </authorList>
    </citation>
    <scope>NUCLEOTIDE SEQUENCE [LARGE SCALE GENOMIC DNA]</scope>
    <source>
        <strain evidence="3 4">MWE-103</strain>
    </source>
</reference>
<name>A0ABS3WGC7_9BACL</name>
<protein>
    <submittedName>
        <fullName evidence="3">Tyrosine-type recombinase/integrase</fullName>
    </submittedName>
</protein>
<dbReference type="InterPro" id="IPR013762">
    <property type="entry name" value="Integrase-like_cat_sf"/>
</dbReference>
<dbReference type="InterPro" id="IPR011010">
    <property type="entry name" value="DNA_brk_join_enz"/>
</dbReference>
<dbReference type="PANTHER" id="PTHR30349">
    <property type="entry name" value="PHAGE INTEGRASE-RELATED"/>
    <property type="match status" value="1"/>
</dbReference>
<proteinExistence type="predicted"/>
<keyword evidence="4" id="KW-1185">Reference proteome</keyword>
<evidence type="ECO:0000259" key="2">
    <source>
        <dbReference type="PROSITE" id="PS51898"/>
    </source>
</evidence>
<gene>
    <name evidence="3" type="ORF">I8J29_24595</name>
</gene>
<feature type="domain" description="Tyr recombinase" evidence="2">
    <location>
        <begin position="1"/>
        <end position="183"/>
    </location>
</feature>
<comment type="caution">
    <text evidence="3">The sequence shown here is derived from an EMBL/GenBank/DDBJ whole genome shotgun (WGS) entry which is preliminary data.</text>
</comment>
<keyword evidence="1" id="KW-0233">DNA recombination</keyword>
<dbReference type="Gene3D" id="1.10.443.10">
    <property type="entry name" value="Intergrase catalytic core"/>
    <property type="match status" value="1"/>
</dbReference>
<accession>A0ABS3WGC7</accession>
<dbReference type="Pfam" id="PF00589">
    <property type="entry name" value="Phage_integrase"/>
    <property type="match status" value="1"/>
</dbReference>
<dbReference type="PANTHER" id="PTHR30349:SF82">
    <property type="entry name" value="INTEGRASE_RECOMBINASE YOEC-RELATED"/>
    <property type="match status" value="1"/>
</dbReference>
<evidence type="ECO:0000313" key="4">
    <source>
        <dbReference type="Proteomes" id="UP000670947"/>
    </source>
</evidence>
<dbReference type="PROSITE" id="PS51898">
    <property type="entry name" value="TYR_RECOMBINASE"/>
    <property type="match status" value="1"/>
</dbReference>
<dbReference type="SUPFAM" id="SSF56349">
    <property type="entry name" value="DNA breaking-rejoining enzymes"/>
    <property type="match status" value="1"/>
</dbReference>
<dbReference type="InterPro" id="IPR002104">
    <property type="entry name" value="Integrase_catalytic"/>
</dbReference>
<organism evidence="3 4">
    <name type="scientific">Paenibacillus artemisiicola</name>
    <dbReference type="NCBI Taxonomy" id="1172618"/>
    <lineage>
        <taxon>Bacteria</taxon>
        <taxon>Bacillati</taxon>
        <taxon>Bacillota</taxon>
        <taxon>Bacilli</taxon>
        <taxon>Bacillales</taxon>
        <taxon>Paenibacillaceae</taxon>
        <taxon>Paenibacillus</taxon>
    </lineage>
</organism>
<dbReference type="EMBL" id="JAGGDJ010000032">
    <property type="protein sequence ID" value="MBO7747369.1"/>
    <property type="molecule type" value="Genomic_DNA"/>
</dbReference>
<dbReference type="Proteomes" id="UP000670947">
    <property type="component" value="Unassembled WGS sequence"/>
</dbReference>
<dbReference type="InterPro" id="IPR050090">
    <property type="entry name" value="Tyrosine_recombinase_XerCD"/>
</dbReference>
<evidence type="ECO:0000256" key="1">
    <source>
        <dbReference type="ARBA" id="ARBA00023172"/>
    </source>
</evidence>
<evidence type="ECO:0000313" key="3">
    <source>
        <dbReference type="EMBL" id="MBO7747369.1"/>
    </source>
</evidence>